<dbReference type="GO" id="GO:0005886">
    <property type="term" value="C:plasma membrane"/>
    <property type="evidence" value="ECO:0007669"/>
    <property type="project" value="UniProtKB-SubCell"/>
</dbReference>
<keyword evidence="5 7" id="KW-1133">Transmembrane helix</keyword>
<accession>A0A6F8U8C0</accession>
<dbReference type="GO" id="GO:0022857">
    <property type="term" value="F:transmembrane transporter activity"/>
    <property type="evidence" value="ECO:0007669"/>
    <property type="project" value="UniProtKB-UniRule"/>
</dbReference>
<name>A0A6F8U8C0_9GAMM</name>
<evidence type="ECO:0000256" key="5">
    <source>
        <dbReference type="ARBA" id="ARBA00022989"/>
    </source>
</evidence>
<proteinExistence type="inferred from homology"/>
<dbReference type="EMBL" id="AP022843">
    <property type="protein sequence ID" value="BCB09788.1"/>
    <property type="molecule type" value="Genomic_DNA"/>
</dbReference>
<keyword evidence="7" id="KW-0813">Transport</keyword>
<protein>
    <recommendedName>
        <fullName evidence="7">TRAP transporter large permease protein</fullName>
    </recommendedName>
</protein>
<dbReference type="AlphaFoldDB" id="A0A6F8U8C0"/>
<dbReference type="Proteomes" id="UP000502259">
    <property type="component" value="Chromosome"/>
</dbReference>
<feature type="transmembrane region" description="Helical" evidence="7">
    <location>
        <begin position="46"/>
        <end position="68"/>
    </location>
</feature>
<keyword evidence="6 7" id="KW-0472">Membrane</keyword>
<evidence type="ECO:0000313" key="10">
    <source>
        <dbReference type="Proteomes" id="UP000502259"/>
    </source>
</evidence>
<organism evidence="9 10">
    <name type="scientific">Halomonas hydrothermalis</name>
    <dbReference type="NCBI Taxonomy" id="115561"/>
    <lineage>
        <taxon>Bacteria</taxon>
        <taxon>Pseudomonadati</taxon>
        <taxon>Pseudomonadota</taxon>
        <taxon>Gammaproteobacteria</taxon>
        <taxon>Oceanospirillales</taxon>
        <taxon>Halomonadaceae</taxon>
        <taxon>Halomonas</taxon>
    </lineage>
</organism>
<dbReference type="Pfam" id="PF06808">
    <property type="entry name" value="DctM"/>
    <property type="match status" value="1"/>
</dbReference>
<keyword evidence="4 7" id="KW-0812">Transmembrane</keyword>
<evidence type="ECO:0000256" key="3">
    <source>
        <dbReference type="ARBA" id="ARBA00022519"/>
    </source>
</evidence>
<evidence type="ECO:0000256" key="1">
    <source>
        <dbReference type="ARBA" id="ARBA00004429"/>
    </source>
</evidence>
<dbReference type="PANTHER" id="PTHR33362:SF5">
    <property type="entry name" value="C4-DICARBOXYLATE TRAP TRANSPORTER LARGE PERMEASE PROTEIN DCTM"/>
    <property type="match status" value="1"/>
</dbReference>
<comment type="function">
    <text evidence="7">Part of the tripartite ATP-independent periplasmic (TRAP) transport system.</text>
</comment>
<comment type="similarity">
    <text evidence="7">Belongs to the TRAP transporter large permease family.</text>
</comment>
<feature type="transmembrane region" description="Helical" evidence="7">
    <location>
        <begin position="354"/>
        <end position="375"/>
    </location>
</feature>
<evidence type="ECO:0000259" key="8">
    <source>
        <dbReference type="Pfam" id="PF06808"/>
    </source>
</evidence>
<comment type="subcellular location">
    <subcellularLocation>
        <location evidence="1 7">Cell inner membrane</location>
        <topology evidence="1 7">Multi-pass membrane protein</topology>
    </subcellularLocation>
</comment>
<feature type="transmembrane region" description="Helical" evidence="7">
    <location>
        <begin position="6"/>
        <end position="34"/>
    </location>
</feature>
<feature type="transmembrane region" description="Helical" evidence="7">
    <location>
        <begin position="169"/>
        <end position="194"/>
    </location>
</feature>
<feature type="transmembrane region" description="Helical" evidence="7">
    <location>
        <begin position="395"/>
        <end position="419"/>
    </location>
</feature>
<evidence type="ECO:0000256" key="7">
    <source>
        <dbReference type="RuleBase" id="RU369079"/>
    </source>
</evidence>
<evidence type="ECO:0000256" key="6">
    <source>
        <dbReference type="ARBA" id="ARBA00023136"/>
    </source>
</evidence>
<feature type="transmembrane region" description="Helical" evidence="7">
    <location>
        <begin position="215"/>
        <end position="233"/>
    </location>
</feature>
<dbReference type="InterPro" id="IPR010656">
    <property type="entry name" value="DctM"/>
</dbReference>
<evidence type="ECO:0000313" key="9">
    <source>
        <dbReference type="EMBL" id="BCB09788.1"/>
    </source>
</evidence>
<keyword evidence="2" id="KW-1003">Cell membrane</keyword>
<dbReference type="NCBIfam" id="TIGR00786">
    <property type="entry name" value="dctM"/>
    <property type="match status" value="1"/>
</dbReference>
<gene>
    <name evidence="9" type="ORF">HHSLTHF2_36780</name>
</gene>
<comment type="subunit">
    <text evidence="7">The complex comprises the extracytoplasmic solute receptor protein and the two transmembrane proteins.</text>
</comment>
<evidence type="ECO:0000256" key="2">
    <source>
        <dbReference type="ARBA" id="ARBA00022475"/>
    </source>
</evidence>
<keyword evidence="10" id="KW-1185">Reference proteome</keyword>
<dbReference type="RefSeq" id="WP_172422408.1">
    <property type="nucleotide sequence ID" value="NZ_AP022843.1"/>
</dbReference>
<sequence length="425" mass="44676">MTSALITSMLILFAISVPIAIAIGLASMIGLVGFTSLPLLVVPQQIFIALDKFPLAAIPFFILAGNLMEVGGLSRRLVEFARAFTGQLQGGLAITCVLTCMMFSAISGSSVATTFAVGAILIPAMRDYGYPVGFAAALMAVSAELGVILPPSIPMILYGVATQTSIPDLFLAGVLPGVLIAGSLMTTIFIWCRIKGWGKRDGDGRLSRLEATRRAVWSLVMPVLIMGGIYGGVTTPTEASVIAVVYALVVGLLLHREMTLKDLAMAFRKSVVTSAVIMFIIGAASLMGYLLNRQGVPDAAALWLTSTFDGPTSLMLAINVMLFVVGMFIETGASIVVLAPILQDAALRVGIEPVHFGTVMVVNLALGMITPPLGVNLFAAAQIAGCSVTHMLRPLMVFLGVIIACLVIITFVPQLSLFLPGTMAR</sequence>
<feature type="transmembrane region" description="Helical" evidence="7">
    <location>
        <begin position="270"/>
        <end position="292"/>
    </location>
</feature>
<dbReference type="InterPro" id="IPR004681">
    <property type="entry name" value="TRAP_DctM"/>
</dbReference>
<feature type="transmembrane region" description="Helical" evidence="7">
    <location>
        <begin position="312"/>
        <end position="342"/>
    </location>
</feature>
<evidence type="ECO:0000256" key="4">
    <source>
        <dbReference type="ARBA" id="ARBA00022692"/>
    </source>
</evidence>
<dbReference type="PIRSF" id="PIRSF006066">
    <property type="entry name" value="HI0050"/>
    <property type="match status" value="1"/>
</dbReference>
<reference evidence="9 10" key="1">
    <citation type="submission" date="2020-03" db="EMBL/GenBank/DDBJ databases">
        <title>Complete Genome Sequence of Halomonas hydrothermalis Strain Slthf2, Halophilic Bacterium Isolated from Deep-Sea Hydrothermal-Vent Environments.</title>
        <authorList>
            <person name="Takeyama N."/>
            <person name="Huang M."/>
            <person name="Sato K."/>
            <person name="Galipon J."/>
            <person name="Arakawa K."/>
        </authorList>
    </citation>
    <scope>NUCLEOTIDE SEQUENCE [LARGE SCALE GENOMIC DNA]</scope>
    <source>
        <strain evidence="9 10">Slthf2</strain>
    </source>
</reference>
<feature type="transmembrane region" description="Helical" evidence="7">
    <location>
        <begin position="88"/>
        <end position="121"/>
    </location>
</feature>
<feature type="transmembrane region" description="Helical" evidence="7">
    <location>
        <begin position="128"/>
        <end position="149"/>
    </location>
</feature>
<feature type="domain" description="TRAP C4-dicarboxylate transport system permease DctM subunit" evidence="8">
    <location>
        <begin position="7"/>
        <end position="415"/>
    </location>
</feature>
<dbReference type="PANTHER" id="PTHR33362">
    <property type="entry name" value="SIALIC ACID TRAP TRANSPORTER PERMEASE PROTEIN SIAT-RELATED"/>
    <property type="match status" value="1"/>
</dbReference>
<keyword evidence="3 7" id="KW-0997">Cell inner membrane</keyword>
<feature type="transmembrane region" description="Helical" evidence="7">
    <location>
        <begin position="239"/>
        <end position="258"/>
    </location>
</feature>